<dbReference type="InterPro" id="IPR041588">
    <property type="entry name" value="Integrase_H2C2"/>
</dbReference>
<organism evidence="3 4">
    <name type="scientific">Phytophthora palmivora</name>
    <dbReference type="NCBI Taxonomy" id="4796"/>
    <lineage>
        <taxon>Eukaryota</taxon>
        <taxon>Sar</taxon>
        <taxon>Stramenopiles</taxon>
        <taxon>Oomycota</taxon>
        <taxon>Peronosporomycetes</taxon>
        <taxon>Peronosporales</taxon>
        <taxon>Peronosporaceae</taxon>
        <taxon>Phytophthora</taxon>
    </lineage>
</organism>
<dbReference type="GO" id="GO:0003676">
    <property type="term" value="F:nucleic acid binding"/>
    <property type="evidence" value="ECO:0007669"/>
    <property type="project" value="InterPro"/>
</dbReference>
<dbReference type="PANTHER" id="PTHR37984">
    <property type="entry name" value="PROTEIN CBG26694"/>
    <property type="match status" value="1"/>
</dbReference>
<evidence type="ECO:0000256" key="1">
    <source>
        <dbReference type="ARBA" id="ARBA00023268"/>
    </source>
</evidence>
<accession>A0A2P4YRB5</accession>
<dbReference type="Pfam" id="PF17919">
    <property type="entry name" value="RT_RNaseH_2"/>
    <property type="match status" value="1"/>
</dbReference>
<dbReference type="OrthoDB" id="107409at2759"/>
<proteinExistence type="predicted"/>
<dbReference type="InterPro" id="IPR012337">
    <property type="entry name" value="RNaseH-like_sf"/>
</dbReference>
<dbReference type="Pfam" id="PF17921">
    <property type="entry name" value="Integrase_H2C2"/>
    <property type="match status" value="1"/>
</dbReference>
<dbReference type="CDD" id="cd09274">
    <property type="entry name" value="RNase_HI_RT_Ty3"/>
    <property type="match status" value="1"/>
</dbReference>
<dbReference type="Proteomes" id="UP000237271">
    <property type="component" value="Unassembled WGS sequence"/>
</dbReference>
<dbReference type="SUPFAM" id="SSF56672">
    <property type="entry name" value="DNA/RNA polymerases"/>
    <property type="match status" value="1"/>
</dbReference>
<evidence type="ECO:0000313" key="3">
    <source>
        <dbReference type="EMBL" id="POM80351.1"/>
    </source>
</evidence>
<feature type="non-terminal residue" evidence="3">
    <location>
        <position position="1"/>
    </location>
</feature>
<dbReference type="GO" id="GO:0015074">
    <property type="term" value="P:DNA integration"/>
    <property type="evidence" value="ECO:0007669"/>
    <property type="project" value="InterPro"/>
</dbReference>
<dbReference type="InterPro" id="IPR036397">
    <property type="entry name" value="RNaseH_sf"/>
</dbReference>
<dbReference type="Gene3D" id="1.10.340.70">
    <property type="match status" value="1"/>
</dbReference>
<comment type="caution">
    <text evidence="3">The sequence shown here is derived from an EMBL/GenBank/DDBJ whole genome shotgun (WGS) entry which is preliminary data.</text>
</comment>
<dbReference type="PROSITE" id="PS50994">
    <property type="entry name" value="INTEGRASE"/>
    <property type="match status" value="1"/>
</dbReference>
<gene>
    <name evidence="3" type="ORF">PHPALM_1820</name>
</gene>
<dbReference type="InterPro" id="IPR043128">
    <property type="entry name" value="Rev_trsase/Diguanyl_cyclase"/>
</dbReference>
<reference evidence="3 4" key="1">
    <citation type="journal article" date="2017" name="Genome Biol. Evol.">
        <title>Phytophthora megakarya and P. palmivora, closely related causal agents of cacao black pod rot, underwent increases in genome sizes and gene numbers by different mechanisms.</title>
        <authorList>
            <person name="Ali S.S."/>
            <person name="Shao J."/>
            <person name="Lary D.J."/>
            <person name="Kronmiller B."/>
            <person name="Shen D."/>
            <person name="Strem M.D."/>
            <person name="Amoako-Attah I."/>
            <person name="Akrofi A.Y."/>
            <person name="Begoude B.A."/>
            <person name="Ten Hoopen G.M."/>
            <person name="Coulibaly K."/>
            <person name="Kebe B.I."/>
            <person name="Melnick R.L."/>
            <person name="Guiltinan M.J."/>
            <person name="Tyler B.M."/>
            <person name="Meinhardt L.W."/>
            <person name="Bailey B.A."/>
        </authorList>
    </citation>
    <scope>NUCLEOTIDE SEQUENCE [LARGE SCALE GENOMIC DNA]</scope>
    <source>
        <strain evidence="4">sbr112.9</strain>
    </source>
</reference>
<dbReference type="PANTHER" id="PTHR37984:SF5">
    <property type="entry name" value="PROTEIN NYNRIN-LIKE"/>
    <property type="match status" value="1"/>
</dbReference>
<dbReference type="InterPro" id="IPR001584">
    <property type="entry name" value="Integrase_cat-core"/>
</dbReference>
<dbReference type="InterPro" id="IPR043502">
    <property type="entry name" value="DNA/RNA_pol_sf"/>
</dbReference>
<dbReference type="AlphaFoldDB" id="A0A2P4YRB5"/>
<name>A0A2P4YRB5_9STRA</name>
<dbReference type="EMBL" id="NCKW01000518">
    <property type="protein sequence ID" value="POM80351.1"/>
    <property type="molecule type" value="Genomic_DNA"/>
</dbReference>
<dbReference type="GO" id="GO:0003824">
    <property type="term" value="F:catalytic activity"/>
    <property type="evidence" value="ECO:0007669"/>
    <property type="project" value="UniProtKB-KW"/>
</dbReference>
<keyword evidence="1" id="KW-0511">Multifunctional enzyme</keyword>
<sequence length="468" mass="53718">KVLRKWLGLANYLHTYSAGYAELARPLSDLLKKDVDWVWEQQHQDAFDSIKASLQQAPVLALPDENKSFSVVCDASDYAIGCALLQKDNEGHERVISFQSRRLKAAERNYPYALVKFRVHLLGTRPYVIYTDHASLRTATNLPHLSQRMARWLSFFAEYNFRVEYKPGKLNVLADALSRRPDYELAHVSRVTTDLYDRIRLAYQKDENYTPLVQLLSDGKDAKVDRPSHRQRAQLHRYVLADELLHYRVDPGDPPRVVVPNNEDRKYDILLEAHDAPMSGHLCRKKAYQTVSQTFSWLGMYKWVSRHVKHGDPPGHASAPLQSLPAFMLCGSKSILIELDDIIVCRLSKMVHLAPVRDKVTGKQATQLFLDSVFRYHGLPETIVSDRDPRFTGAFWDTLFQLLGTKLTMSTADHPQTDGRTERVNRVLEDTLRSICAEAPRPGRISFLWLSLHSTMRYTHQRGLPRST</sequence>
<evidence type="ECO:0000313" key="4">
    <source>
        <dbReference type="Proteomes" id="UP000237271"/>
    </source>
</evidence>
<dbReference type="InterPro" id="IPR050951">
    <property type="entry name" value="Retrovirus_Pol_polyprotein"/>
</dbReference>
<feature type="domain" description="Integrase catalytic" evidence="2">
    <location>
        <begin position="316"/>
        <end position="468"/>
    </location>
</feature>
<dbReference type="Gene3D" id="3.30.420.10">
    <property type="entry name" value="Ribonuclease H-like superfamily/Ribonuclease H"/>
    <property type="match status" value="1"/>
</dbReference>
<dbReference type="SUPFAM" id="SSF53098">
    <property type="entry name" value="Ribonuclease H-like"/>
    <property type="match status" value="1"/>
</dbReference>
<keyword evidence="4" id="KW-1185">Reference proteome</keyword>
<protein>
    <submittedName>
        <fullName evidence="3">Pol protein</fullName>
    </submittedName>
</protein>
<evidence type="ECO:0000259" key="2">
    <source>
        <dbReference type="PROSITE" id="PS50994"/>
    </source>
</evidence>
<dbReference type="InterPro" id="IPR041577">
    <property type="entry name" value="RT_RNaseH_2"/>
</dbReference>
<dbReference type="Gene3D" id="3.30.70.270">
    <property type="match status" value="1"/>
</dbReference>
<dbReference type="FunFam" id="3.30.70.270:FF:000020">
    <property type="entry name" value="Transposon Tf2-6 polyprotein-like Protein"/>
    <property type="match status" value="1"/>
</dbReference>